<dbReference type="InterPro" id="IPR058673">
    <property type="entry name" value="HHO5-like_N"/>
</dbReference>
<dbReference type="EnsemblPlants" id="Ma03_t22000.1">
    <property type="protein sequence ID" value="Ma03_p22000.1"/>
    <property type="gene ID" value="Ma03_g22000"/>
</dbReference>
<dbReference type="InterPro" id="IPR009057">
    <property type="entry name" value="Homeodomain-like_sf"/>
</dbReference>
<dbReference type="GO" id="GO:0003677">
    <property type="term" value="F:DNA binding"/>
    <property type="evidence" value="ECO:0007669"/>
    <property type="project" value="UniProtKB-KW"/>
</dbReference>
<dbReference type="Pfam" id="PF26575">
    <property type="entry name" value="HHO5_N"/>
    <property type="match status" value="1"/>
</dbReference>
<dbReference type="InterPro" id="IPR006447">
    <property type="entry name" value="Myb_dom_plants"/>
</dbReference>
<dbReference type="NCBIfam" id="TIGR01557">
    <property type="entry name" value="myb_SHAQKYF"/>
    <property type="match status" value="1"/>
</dbReference>
<dbReference type="InterPro" id="IPR001005">
    <property type="entry name" value="SANT/Myb"/>
</dbReference>
<dbReference type="GO" id="GO:0005634">
    <property type="term" value="C:nucleus"/>
    <property type="evidence" value="ECO:0007669"/>
    <property type="project" value="UniProtKB-SubCell"/>
</dbReference>
<proteinExistence type="predicted"/>
<evidence type="ECO:0000256" key="2">
    <source>
        <dbReference type="ARBA" id="ARBA00023015"/>
    </source>
</evidence>
<evidence type="ECO:0000256" key="5">
    <source>
        <dbReference type="ARBA" id="ARBA00023242"/>
    </source>
</evidence>
<feature type="compositionally biased region" description="Low complexity" evidence="6">
    <location>
        <begin position="336"/>
        <end position="354"/>
    </location>
</feature>
<dbReference type="InParanoid" id="A0A804IEW8"/>
<dbReference type="GO" id="GO:0003700">
    <property type="term" value="F:DNA-binding transcription factor activity"/>
    <property type="evidence" value="ECO:0007669"/>
    <property type="project" value="InterPro"/>
</dbReference>
<evidence type="ECO:0000313" key="9">
    <source>
        <dbReference type="EnsemblPlants" id="Ma03_p22000.1"/>
    </source>
</evidence>
<keyword evidence="5" id="KW-0539">Nucleus</keyword>
<dbReference type="Pfam" id="PF00249">
    <property type="entry name" value="Myb_DNA-binding"/>
    <property type="match status" value="1"/>
</dbReference>
<keyword evidence="4" id="KW-0804">Transcription</keyword>
<dbReference type="InterPro" id="IPR044787">
    <property type="entry name" value="HHO5-like"/>
</dbReference>
<reference evidence="8" key="1">
    <citation type="submission" date="2021-03" db="EMBL/GenBank/DDBJ databases">
        <authorList>
            <consortium name="Genoscope - CEA"/>
            <person name="William W."/>
        </authorList>
    </citation>
    <scope>NUCLEOTIDE SEQUENCE</scope>
    <source>
        <strain evidence="8">Doubled-haploid Pahang</strain>
    </source>
</reference>
<gene>
    <name evidence="8" type="ORF">GSMUA_196400.1</name>
</gene>
<reference evidence="9" key="2">
    <citation type="submission" date="2021-05" db="UniProtKB">
        <authorList>
            <consortium name="EnsemblPlants"/>
        </authorList>
    </citation>
    <scope>IDENTIFICATION</scope>
    <source>
        <strain evidence="9">subsp. malaccensis</strain>
    </source>
</reference>
<keyword evidence="3" id="KW-0238">DNA-binding</keyword>
<protein>
    <submittedName>
        <fullName evidence="8">(wild Malaysian banana) hypothetical protein</fullName>
    </submittedName>
</protein>
<keyword evidence="10" id="KW-1185">Reference proteome</keyword>
<accession>A0A804IEW8</accession>
<evidence type="ECO:0000256" key="3">
    <source>
        <dbReference type="ARBA" id="ARBA00023125"/>
    </source>
</evidence>
<dbReference type="FunCoup" id="A0A804IEW8">
    <property type="interactions" value="1705"/>
</dbReference>
<dbReference type="Gene3D" id="1.10.10.60">
    <property type="entry name" value="Homeodomain-like"/>
    <property type="match status" value="1"/>
</dbReference>
<feature type="domain" description="HTH myb-type" evidence="7">
    <location>
        <begin position="184"/>
        <end position="244"/>
    </location>
</feature>
<dbReference type="KEGG" id="mus:103979227"/>
<dbReference type="PANTHER" id="PTHR31003">
    <property type="entry name" value="MYB FAMILY TRANSCRIPTION FACTOR"/>
    <property type="match status" value="1"/>
</dbReference>
<dbReference type="PANTHER" id="PTHR31003:SF16">
    <property type="entry name" value="TRANSCRIPTION FACTOR HHO2"/>
    <property type="match status" value="1"/>
</dbReference>
<feature type="compositionally biased region" description="Low complexity" evidence="6">
    <location>
        <begin position="306"/>
        <end position="323"/>
    </location>
</feature>
<keyword evidence="2" id="KW-0805">Transcription regulation</keyword>
<evidence type="ECO:0000313" key="10">
    <source>
        <dbReference type="Proteomes" id="UP000012960"/>
    </source>
</evidence>
<feature type="compositionally biased region" description="Basic and acidic residues" evidence="6">
    <location>
        <begin position="171"/>
        <end position="180"/>
    </location>
</feature>
<dbReference type="Proteomes" id="UP000012960">
    <property type="component" value="Unplaced"/>
</dbReference>
<evidence type="ECO:0000256" key="1">
    <source>
        <dbReference type="ARBA" id="ARBA00004123"/>
    </source>
</evidence>
<name>A0A804IEW8_MUSAM</name>
<dbReference type="InterPro" id="IPR017930">
    <property type="entry name" value="Myb_dom"/>
</dbReference>
<dbReference type="OrthoDB" id="1908613at2759"/>
<dbReference type="SUPFAM" id="SSF46689">
    <property type="entry name" value="Homeodomain-like"/>
    <property type="match status" value="1"/>
</dbReference>
<evidence type="ECO:0000259" key="7">
    <source>
        <dbReference type="PROSITE" id="PS51294"/>
    </source>
</evidence>
<evidence type="ECO:0000256" key="6">
    <source>
        <dbReference type="SAM" id="MobiDB-lite"/>
    </source>
</evidence>
<feature type="region of interest" description="Disordered" evidence="6">
    <location>
        <begin position="133"/>
        <end position="190"/>
    </location>
</feature>
<dbReference type="Gramene" id="Ma03_t22000.1">
    <property type="protein sequence ID" value="Ma03_p22000.1"/>
    <property type="gene ID" value="Ma03_g22000"/>
</dbReference>
<dbReference type="EMBL" id="HG996468">
    <property type="protein sequence ID" value="CAG1850926.1"/>
    <property type="molecule type" value="Genomic_DNA"/>
</dbReference>
<evidence type="ECO:0000256" key="4">
    <source>
        <dbReference type="ARBA" id="ARBA00023163"/>
    </source>
</evidence>
<dbReference type="PROSITE" id="PS51294">
    <property type="entry name" value="HTH_MYB"/>
    <property type="match status" value="1"/>
</dbReference>
<sequence>MDLLDRVQSCHDYIRALEEERKKIEVFQRELPLCLKLVTHAIESVRQQMSDGERVSNGPVLEEFIPLKPSFKSPSSGAVAAAIGSDRKPDWLRSVQLWNQEPDTSLKVEPPKKPIAVSAKRIGGAFQPFEREKLVVPPPASRAVAASSTNSAGGRGEGGGCGDSDGSSSGGEKEEKEKEGQFQSHRKTRRCWSPDLHRRFLNALQQLGGSHAATPKQIRDLMKVDGLTNDEIKSHLQKYRLHTRRPSPAVQSSSHPAPQFVLLVPPPDYAAAAAVAAAAQPGNGACAPTNGIYAPVASLPSDPRFQQQLQTKKQYQRSCSGGEDSTGGDDDDATNTESLATSASSQTTTASPPF</sequence>
<feature type="compositionally biased region" description="Gly residues" evidence="6">
    <location>
        <begin position="153"/>
        <end position="163"/>
    </location>
</feature>
<organism evidence="9 10">
    <name type="scientific">Musa acuminata subsp. malaccensis</name>
    <name type="common">Wild banana</name>
    <name type="synonym">Musa malaccensis</name>
    <dbReference type="NCBI Taxonomy" id="214687"/>
    <lineage>
        <taxon>Eukaryota</taxon>
        <taxon>Viridiplantae</taxon>
        <taxon>Streptophyta</taxon>
        <taxon>Embryophyta</taxon>
        <taxon>Tracheophyta</taxon>
        <taxon>Spermatophyta</taxon>
        <taxon>Magnoliopsida</taxon>
        <taxon>Liliopsida</taxon>
        <taxon>Zingiberales</taxon>
        <taxon>Musaceae</taxon>
        <taxon>Musa</taxon>
    </lineage>
</organism>
<dbReference type="OMA" id="CHDYIRA"/>
<evidence type="ECO:0000313" key="8">
    <source>
        <dbReference type="EMBL" id="CAG1850926.1"/>
    </source>
</evidence>
<dbReference type="FunFam" id="1.10.10.60:FF:000002">
    <property type="entry name" value="Myb family transcription factor"/>
    <property type="match status" value="1"/>
</dbReference>
<dbReference type="AlphaFoldDB" id="A0A804IEW8"/>
<feature type="region of interest" description="Disordered" evidence="6">
    <location>
        <begin position="296"/>
        <end position="354"/>
    </location>
</feature>
<comment type="subcellular location">
    <subcellularLocation>
        <location evidence="1">Nucleus</location>
    </subcellularLocation>
</comment>